<dbReference type="RefSeq" id="WP_060739551.1">
    <property type="nucleotide sequence ID" value="NZ_CP012831.1"/>
</dbReference>
<name>A0A0N9WVR9_PSEFL</name>
<evidence type="ECO:0000256" key="3">
    <source>
        <dbReference type="ARBA" id="ARBA00022729"/>
    </source>
</evidence>
<accession>A0A0N9WVR9</accession>
<sequence length="488" mass="52030">MKNNFNKSNVLTGCASSLVLLSAMAASQSVLAHGFVEVPPSRALLCQRGVNQHCGDAQYEPQSTGETFKGFPNGAGGGPLQGPVDGKIASGGSALFSALDAQSASRWHLTEIKDRNIVFQWQYSAAHPATKHEYFITRDGWNPNEVLKRASFDTTPFCTVDGGNQVPVAGAPHNCVIPDSKTGHHVVLAVWTVGDTDNAFYNPIDVNILAEAALPGGWSAVGSIAPSTPLLVGDKVKARAFSASGENAEYSLEISIDNAEEGKAENWSFKLAEALNKAYPLIRAGVRDEDGNIAPAKGANSLYAQKESAVTRYEVQLDMREDASASMEISSLQPEYVLDKGRVSMAFTAQTNRSMNLEATLFDEKNKQVGVVSQTVGAGSTGLNLDVRSAPGAHTLTLVGTTVDGRTTRQETQAVTLTGEGVGIEYDFEFPNGISEYTAGTKVLQRATDEVFECKPFPASGYCKQYTPTSNGFEPGVGASWQSAWDKL</sequence>
<protein>
    <submittedName>
        <fullName evidence="7">Multidrug transporter</fullName>
    </submittedName>
</protein>
<dbReference type="OrthoDB" id="3675244at2"/>
<evidence type="ECO:0000256" key="1">
    <source>
        <dbReference type="ARBA" id="ARBA00022525"/>
    </source>
</evidence>
<keyword evidence="2" id="KW-0147">Chitin-binding</keyword>
<dbReference type="EMBL" id="CP012831">
    <property type="protein sequence ID" value="ALI07008.1"/>
    <property type="molecule type" value="Genomic_DNA"/>
</dbReference>
<keyword evidence="1" id="KW-0964">Secreted</keyword>
<evidence type="ECO:0000313" key="8">
    <source>
        <dbReference type="Proteomes" id="UP000059425"/>
    </source>
</evidence>
<evidence type="ECO:0000256" key="4">
    <source>
        <dbReference type="SAM" id="SignalP"/>
    </source>
</evidence>
<dbReference type="PANTHER" id="PTHR34823">
    <property type="entry name" value="GLCNAC-BINDING PROTEIN A"/>
    <property type="match status" value="1"/>
</dbReference>
<feature type="chain" id="PRO_5006040618" evidence="4">
    <location>
        <begin position="33"/>
        <end position="488"/>
    </location>
</feature>
<dbReference type="AlphaFoldDB" id="A0A0N9WVR9"/>
<evidence type="ECO:0000259" key="6">
    <source>
        <dbReference type="Pfam" id="PF18416"/>
    </source>
</evidence>
<keyword evidence="3 4" id="KW-0732">Signal</keyword>
<dbReference type="InterPro" id="IPR004302">
    <property type="entry name" value="Cellulose/chitin-bd_N"/>
</dbReference>
<proteinExistence type="predicted"/>
<dbReference type="Proteomes" id="UP000059425">
    <property type="component" value="Chromosome"/>
</dbReference>
<dbReference type="InterPro" id="IPR051024">
    <property type="entry name" value="GlcNAc_Chitin_IntDeg"/>
</dbReference>
<feature type="domain" description="N-acetylglucosamine binding protein A" evidence="6">
    <location>
        <begin position="218"/>
        <end position="316"/>
    </location>
</feature>
<dbReference type="NCBIfam" id="NF009690">
    <property type="entry name" value="PRK13211.1"/>
    <property type="match status" value="1"/>
</dbReference>
<reference evidence="8" key="1">
    <citation type="submission" date="2015-09" db="EMBL/GenBank/DDBJ databases">
        <title>Whole genome sequence of Pseudomonas fluorescens FW300-N2C3.</title>
        <authorList>
            <person name="Ray J."/>
            <person name="Melnyk R."/>
            <person name="Deutschbauer A."/>
        </authorList>
    </citation>
    <scope>NUCLEOTIDE SEQUENCE [LARGE SCALE GENOMIC DNA]</scope>
    <source>
        <strain evidence="8">FW300-N2C3</strain>
    </source>
</reference>
<dbReference type="Gene3D" id="2.70.50.50">
    <property type="entry name" value="chitin-binding protein cbp21"/>
    <property type="match status" value="1"/>
</dbReference>
<evidence type="ECO:0000259" key="5">
    <source>
        <dbReference type="Pfam" id="PF03067"/>
    </source>
</evidence>
<dbReference type="PANTHER" id="PTHR34823:SF1">
    <property type="entry name" value="CHITIN-BINDING TYPE-4 DOMAIN-CONTAINING PROTEIN"/>
    <property type="match status" value="1"/>
</dbReference>
<reference evidence="7 8" key="2">
    <citation type="journal article" date="2018" name="Nature">
        <title>Mutant phenotypes for thousands of bacterial genes of unknown function.</title>
        <authorList>
            <person name="Price M.N."/>
            <person name="Wetmore K.M."/>
            <person name="Waters R.J."/>
            <person name="Callaghan M."/>
            <person name="Ray J."/>
            <person name="Liu H."/>
            <person name="Kuehl J.V."/>
            <person name="Melnyk R.A."/>
            <person name="Lamson J.S."/>
            <person name="Suh Y."/>
            <person name="Carlson H.K."/>
            <person name="Esquivel Z."/>
            <person name="Sadeeshkumar H."/>
            <person name="Chakraborty R."/>
            <person name="Zane G.M."/>
            <person name="Rubin B.E."/>
            <person name="Wall J.D."/>
            <person name="Visel A."/>
            <person name="Bristow J."/>
            <person name="Blow M.J."/>
            <person name="Arkin A.P."/>
            <person name="Deutschbauer A.M."/>
        </authorList>
    </citation>
    <scope>NUCLEOTIDE SEQUENCE [LARGE SCALE GENOMIC DNA]</scope>
    <source>
        <strain evidence="7 8">FW300-N2C3</strain>
    </source>
</reference>
<dbReference type="SUPFAM" id="SSF81296">
    <property type="entry name" value="E set domains"/>
    <property type="match status" value="1"/>
</dbReference>
<gene>
    <name evidence="7" type="ORF">AO356_09360</name>
</gene>
<feature type="signal peptide" evidence="4">
    <location>
        <begin position="1"/>
        <end position="32"/>
    </location>
</feature>
<dbReference type="Gene3D" id="2.60.40.2550">
    <property type="match status" value="1"/>
</dbReference>
<dbReference type="InterPro" id="IPR014756">
    <property type="entry name" value="Ig_E-set"/>
</dbReference>
<dbReference type="Gene3D" id="3.30.70.2150">
    <property type="match status" value="1"/>
</dbReference>
<dbReference type="GO" id="GO:0008061">
    <property type="term" value="F:chitin binding"/>
    <property type="evidence" value="ECO:0007669"/>
    <property type="project" value="UniProtKB-KW"/>
</dbReference>
<dbReference type="InterPro" id="IPR041029">
    <property type="entry name" value="GbpA_2"/>
</dbReference>
<organism evidence="7 8">
    <name type="scientific">Pseudomonas fluorescens</name>
    <dbReference type="NCBI Taxonomy" id="294"/>
    <lineage>
        <taxon>Bacteria</taxon>
        <taxon>Pseudomonadati</taxon>
        <taxon>Pseudomonadota</taxon>
        <taxon>Gammaproteobacteria</taxon>
        <taxon>Pseudomonadales</taxon>
        <taxon>Pseudomonadaceae</taxon>
        <taxon>Pseudomonas</taxon>
    </lineage>
</organism>
<dbReference type="Pfam" id="PF18416">
    <property type="entry name" value="GbpA_2"/>
    <property type="match status" value="1"/>
</dbReference>
<evidence type="ECO:0000256" key="2">
    <source>
        <dbReference type="ARBA" id="ARBA00022669"/>
    </source>
</evidence>
<feature type="domain" description="Chitin-binding type-4" evidence="5">
    <location>
        <begin position="33"/>
        <end position="206"/>
    </location>
</feature>
<evidence type="ECO:0000313" key="7">
    <source>
        <dbReference type="EMBL" id="ALI07008.1"/>
    </source>
</evidence>
<dbReference type="CDD" id="cd21177">
    <property type="entry name" value="LPMO_AA10"/>
    <property type="match status" value="1"/>
</dbReference>
<dbReference type="Pfam" id="PF03067">
    <property type="entry name" value="LPMO_10"/>
    <property type="match status" value="1"/>
</dbReference>